<reference evidence="2" key="1">
    <citation type="journal article" date="2019" name="Int. J. Syst. Evol. Microbiol.">
        <title>The Global Catalogue of Microorganisms (GCM) 10K type strain sequencing project: providing services to taxonomists for standard genome sequencing and annotation.</title>
        <authorList>
            <consortium name="The Broad Institute Genomics Platform"/>
            <consortium name="The Broad Institute Genome Sequencing Center for Infectious Disease"/>
            <person name="Wu L."/>
            <person name="Ma J."/>
        </authorList>
    </citation>
    <scope>NUCLEOTIDE SEQUENCE [LARGE SCALE GENOMIC DNA]</scope>
    <source>
        <strain evidence="2">CGMCC 4.7357</strain>
    </source>
</reference>
<organism evidence="1 2">
    <name type="scientific">Streptomyces ovatisporus</name>
    <dbReference type="NCBI Taxonomy" id="1128682"/>
    <lineage>
        <taxon>Bacteria</taxon>
        <taxon>Bacillati</taxon>
        <taxon>Actinomycetota</taxon>
        <taxon>Actinomycetes</taxon>
        <taxon>Kitasatosporales</taxon>
        <taxon>Streptomycetaceae</taxon>
        <taxon>Streptomyces</taxon>
    </lineage>
</organism>
<evidence type="ECO:0000313" key="2">
    <source>
        <dbReference type="Proteomes" id="UP001595997"/>
    </source>
</evidence>
<comment type="caution">
    <text evidence="1">The sequence shown here is derived from an EMBL/GenBank/DDBJ whole genome shotgun (WGS) entry which is preliminary data.</text>
</comment>
<evidence type="ECO:0000313" key="1">
    <source>
        <dbReference type="EMBL" id="MFC4494219.1"/>
    </source>
</evidence>
<dbReference type="RefSeq" id="WP_386446326.1">
    <property type="nucleotide sequence ID" value="NZ_JBHSFH010000005.1"/>
</dbReference>
<sequence length="71" mass="7795">MASTAAPRAQSWKFTRHIAEKTTFPFPVTDHAADIGAIMIPVMQDIYGGGAPVSSLDEVNKQINFLFEQDN</sequence>
<protein>
    <submittedName>
        <fullName evidence="1">Uncharacterized protein</fullName>
    </submittedName>
</protein>
<proteinExistence type="predicted"/>
<gene>
    <name evidence="1" type="ORF">ACFPA8_08740</name>
</gene>
<dbReference type="EMBL" id="JBHSFH010000005">
    <property type="protein sequence ID" value="MFC4494219.1"/>
    <property type="molecule type" value="Genomic_DNA"/>
</dbReference>
<accession>A0ABV9A2T3</accession>
<keyword evidence="2" id="KW-1185">Reference proteome</keyword>
<name>A0ABV9A2T3_9ACTN</name>
<dbReference type="Proteomes" id="UP001595997">
    <property type="component" value="Unassembled WGS sequence"/>
</dbReference>